<gene>
    <name evidence="1" type="ORF">M7I_3929</name>
</gene>
<accession>H0EMT2</accession>
<dbReference type="EMBL" id="AGUE01000094">
    <property type="protein sequence ID" value="EHL00161.1"/>
    <property type="molecule type" value="Genomic_DNA"/>
</dbReference>
<organism evidence="1 2">
    <name type="scientific">Glarea lozoyensis (strain ATCC 74030 / MF5533)</name>
    <dbReference type="NCBI Taxonomy" id="1104152"/>
    <lineage>
        <taxon>Eukaryota</taxon>
        <taxon>Fungi</taxon>
        <taxon>Dikarya</taxon>
        <taxon>Ascomycota</taxon>
        <taxon>Pezizomycotina</taxon>
        <taxon>Leotiomycetes</taxon>
        <taxon>Helotiales</taxon>
        <taxon>Helotiaceae</taxon>
        <taxon>Glarea</taxon>
    </lineage>
</organism>
<evidence type="ECO:0000313" key="2">
    <source>
        <dbReference type="Proteomes" id="UP000005446"/>
    </source>
</evidence>
<reference evidence="1 2" key="1">
    <citation type="journal article" date="2012" name="Eukaryot. Cell">
        <title>Genome sequence of the fungus Glarea lozoyensis: the first genome sequence of a species from the Helotiaceae family.</title>
        <authorList>
            <person name="Youssar L."/>
            <person name="Gruening B.A."/>
            <person name="Erxleben A."/>
            <person name="Guenther S."/>
            <person name="Huettel W."/>
        </authorList>
    </citation>
    <scope>NUCLEOTIDE SEQUENCE [LARGE SCALE GENOMIC DNA]</scope>
    <source>
        <strain evidence="2">ATCC 74030 / MF5533</strain>
    </source>
</reference>
<comment type="caution">
    <text evidence="1">The sequence shown here is derived from an EMBL/GenBank/DDBJ whole genome shotgun (WGS) entry which is preliminary data.</text>
</comment>
<sequence length="83" mass="9196">MVAKNLSPKARKVSDVSIPLKKYNAARHNMELLEREEDRPDLVRVAACSSTGELETRELAEDGLDAVEVFGNEVVGLESVWNV</sequence>
<dbReference type="AlphaFoldDB" id="H0EMT2"/>
<evidence type="ECO:0000313" key="1">
    <source>
        <dbReference type="EMBL" id="EHL00161.1"/>
    </source>
</evidence>
<proteinExistence type="predicted"/>
<keyword evidence="2" id="KW-1185">Reference proteome</keyword>
<dbReference type="Proteomes" id="UP000005446">
    <property type="component" value="Unassembled WGS sequence"/>
</dbReference>
<dbReference type="HOGENOM" id="CLU_2542778_0_0_1"/>
<name>H0EMT2_GLAL7</name>
<protein>
    <submittedName>
        <fullName evidence="1">Uncharacterized protein</fullName>
    </submittedName>
</protein>
<dbReference type="InParanoid" id="H0EMT2"/>